<dbReference type="InterPro" id="IPR008258">
    <property type="entry name" value="Transglycosylase_SLT_dom_1"/>
</dbReference>
<dbReference type="SUPFAM" id="SSF53955">
    <property type="entry name" value="Lysozyme-like"/>
    <property type="match status" value="1"/>
</dbReference>
<dbReference type="PROSITE" id="PS51724">
    <property type="entry name" value="SPOR"/>
    <property type="match status" value="1"/>
</dbReference>
<accession>A0A8J2VRI9</accession>
<dbReference type="InterPro" id="IPR023346">
    <property type="entry name" value="Lysozyme-like_dom_sf"/>
</dbReference>
<reference evidence="5" key="2">
    <citation type="submission" date="2020-09" db="EMBL/GenBank/DDBJ databases">
        <authorList>
            <person name="Sun Q."/>
            <person name="Sedlacek I."/>
        </authorList>
    </citation>
    <scope>NUCLEOTIDE SEQUENCE</scope>
    <source>
        <strain evidence="5">CCM 7684</strain>
    </source>
</reference>
<dbReference type="GO" id="GO:0042834">
    <property type="term" value="F:peptidoglycan binding"/>
    <property type="evidence" value="ECO:0007669"/>
    <property type="project" value="InterPro"/>
</dbReference>
<reference evidence="5" key="1">
    <citation type="journal article" date="2014" name="Int. J. Syst. Evol. Microbiol.">
        <title>Complete genome sequence of Corynebacterium casei LMG S-19264T (=DSM 44701T), isolated from a smear-ripened cheese.</title>
        <authorList>
            <consortium name="US DOE Joint Genome Institute (JGI-PGF)"/>
            <person name="Walter F."/>
            <person name="Albersmeier A."/>
            <person name="Kalinowski J."/>
            <person name="Ruckert C."/>
        </authorList>
    </citation>
    <scope>NUCLEOTIDE SEQUENCE</scope>
    <source>
        <strain evidence="5">CCM 7684</strain>
    </source>
</reference>
<comment type="similarity">
    <text evidence="2">Belongs to the virb1 family.</text>
</comment>
<feature type="chain" id="PRO_5035237550" evidence="3">
    <location>
        <begin position="22"/>
        <end position="301"/>
    </location>
</feature>
<evidence type="ECO:0000256" key="1">
    <source>
        <dbReference type="ARBA" id="ARBA00007734"/>
    </source>
</evidence>
<evidence type="ECO:0000256" key="2">
    <source>
        <dbReference type="ARBA" id="ARBA00009387"/>
    </source>
</evidence>
<protein>
    <submittedName>
        <fullName evidence="5">Lytic transglycosylase</fullName>
    </submittedName>
</protein>
<evidence type="ECO:0000313" key="5">
    <source>
        <dbReference type="EMBL" id="GGE39363.1"/>
    </source>
</evidence>
<dbReference type="PANTHER" id="PTHR37423:SF2">
    <property type="entry name" value="MEMBRANE-BOUND LYTIC MUREIN TRANSGLYCOSYLASE C"/>
    <property type="match status" value="1"/>
</dbReference>
<evidence type="ECO:0000259" key="4">
    <source>
        <dbReference type="PROSITE" id="PS51724"/>
    </source>
</evidence>
<dbReference type="Proteomes" id="UP000602745">
    <property type="component" value="Unassembled WGS sequence"/>
</dbReference>
<sequence>MRMLRTLCILITILSAQSARAMEDGASTSAPTPPATLAAAHGKIGPGIICDLIALHAGEVGMSADFFARLIWKESRFDTAAISPVGARGIAQFMPYTAQERGLADPFDLSEAIRHSALYLRDLKADFGNWGLAAAAYNGGPNRVRDWLSNGGSLPFETEDYVFAITTRSADWFRDAGREIEGRPLSEGRNFAEACRDLPIMRTRALATALNSNDPAAPLPPWGVQVAGNPNSSAANSMYRRTQSRHATILEGRKPIVLKTRTGKGRRTIFAIRVGATSRSEAERLCNRLRRAGGACSVMRN</sequence>
<comment type="caution">
    <text evidence="5">The sequence shown here is derived from an EMBL/GenBank/DDBJ whole genome shotgun (WGS) entry which is preliminary data.</text>
</comment>
<dbReference type="InterPro" id="IPR007730">
    <property type="entry name" value="SPOR-like_dom"/>
</dbReference>
<keyword evidence="3" id="KW-0732">Signal</keyword>
<dbReference type="Gene3D" id="3.30.70.1070">
    <property type="entry name" value="Sporulation related repeat"/>
    <property type="match status" value="1"/>
</dbReference>
<name>A0A8J2VRI9_9RHOB</name>
<dbReference type="Gene3D" id="1.10.530.10">
    <property type="match status" value="1"/>
</dbReference>
<dbReference type="PANTHER" id="PTHR37423">
    <property type="entry name" value="SOLUBLE LYTIC MUREIN TRANSGLYCOSYLASE-RELATED"/>
    <property type="match status" value="1"/>
</dbReference>
<dbReference type="InterPro" id="IPR036680">
    <property type="entry name" value="SPOR-like_sf"/>
</dbReference>
<organism evidence="5 6">
    <name type="scientific">Agaricicola taiwanensis</name>
    <dbReference type="NCBI Taxonomy" id="591372"/>
    <lineage>
        <taxon>Bacteria</taxon>
        <taxon>Pseudomonadati</taxon>
        <taxon>Pseudomonadota</taxon>
        <taxon>Alphaproteobacteria</taxon>
        <taxon>Rhodobacterales</taxon>
        <taxon>Paracoccaceae</taxon>
        <taxon>Agaricicola</taxon>
    </lineage>
</organism>
<keyword evidence="6" id="KW-1185">Reference proteome</keyword>
<proteinExistence type="inferred from homology"/>
<gene>
    <name evidence="5" type="ORF">GCM10007276_15860</name>
</gene>
<evidence type="ECO:0000313" key="6">
    <source>
        <dbReference type="Proteomes" id="UP000602745"/>
    </source>
</evidence>
<evidence type="ECO:0000256" key="3">
    <source>
        <dbReference type="SAM" id="SignalP"/>
    </source>
</evidence>
<dbReference type="CDD" id="cd00254">
    <property type="entry name" value="LT-like"/>
    <property type="match status" value="1"/>
</dbReference>
<comment type="similarity">
    <text evidence="1">Belongs to the transglycosylase Slt family.</text>
</comment>
<dbReference type="Pfam" id="PF01464">
    <property type="entry name" value="SLT"/>
    <property type="match status" value="1"/>
</dbReference>
<dbReference type="Pfam" id="PF05036">
    <property type="entry name" value="SPOR"/>
    <property type="match status" value="1"/>
</dbReference>
<feature type="signal peptide" evidence="3">
    <location>
        <begin position="1"/>
        <end position="21"/>
    </location>
</feature>
<feature type="domain" description="SPOR" evidence="4">
    <location>
        <begin position="216"/>
        <end position="301"/>
    </location>
</feature>
<dbReference type="AlphaFoldDB" id="A0A8J2VRI9"/>
<dbReference type="EMBL" id="BMCP01000002">
    <property type="protein sequence ID" value="GGE39363.1"/>
    <property type="molecule type" value="Genomic_DNA"/>
</dbReference>